<dbReference type="PRINTS" id="PR00131">
    <property type="entry name" value="GLHYDRLASE1"/>
</dbReference>
<gene>
    <name evidence="10" type="ORF">BSL78_13059</name>
</gene>
<feature type="active site" description="Nucleophile" evidence="7">
    <location>
        <position position="429"/>
    </location>
</feature>
<evidence type="ECO:0000256" key="5">
    <source>
        <dbReference type="ARBA" id="ARBA00023180"/>
    </source>
</evidence>
<evidence type="ECO:0000256" key="4">
    <source>
        <dbReference type="ARBA" id="ARBA00022801"/>
    </source>
</evidence>
<dbReference type="InterPro" id="IPR033132">
    <property type="entry name" value="GH_1_N_CS"/>
</dbReference>
<dbReference type="InterPro" id="IPR017853">
    <property type="entry name" value="GH"/>
</dbReference>
<reference evidence="10 11" key="1">
    <citation type="journal article" date="2017" name="PLoS Biol.">
        <title>The sea cucumber genome provides insights into morphological evolution and visceral regeneration.</title>
        <authorList>
            <person name="Zhang X."/>
            <person name="Sun L."/>
            <person name="Yuan J."/>
            <person name="Sun Y."/>
            <person name="Gao Y."/>
            <person name="Zhang L."/>
            <person name="Li S."/>
            <person name="Dai H."/>
            <person name="Hamel J.F."/>
            <person name="Liu C."/>
            <person name="Yu Y."/>
            <person name="Liu S."/>
            <person name="Lin W."/>
            <person name="Guo K."/>
            <person name="Jin S."/>
            <person name="Xu P."/>
            <person name="Storey K.B."/>
            <person name="Huan P."/>
            <person name="Zhang T."/>
            <person name="Zhou Y."/>
            <person name="Zhang J."/>
            <person name="Lin C."/>
            <person name="Li X."/>
            <person name="Xing L."/>
            <person name="Huo D."/>
            <person name="Sun M."/>
            <person name="Wang L."/>
            <person name="Mercier A."/>
            <person name="Li F."/>
            <person name="Yang H."/>
            <person name="Xiang J."/>
        </authorList>
    </citation>
    <scope>NUCLEOTIDE SEQUENCE [LARGE SCALE GENOMIC DNA]</scope>
    <source>
        <strain evidence="10">Shaxun</strain>
        <tissue evidence="10">Muscle</tissue>
    </source>
</reference>
<evidence type="ECO:0000256" key="7">
    <source>
        <dbReference type="PROSITE-ProRule" id="PRU10055"/>
    </source>
</evidence>
<dbReference type="AlphaFoldDB" id="A0A2G8KQ34"/>
<dbReference type="EC" id="3.2.1.21" evidence="3"/>
<evidence type="ECO:0000256" key="9">
    <source>
        <dbReference type="RuleBase" id="RU004468"/>
    </source>
</evidence>
<protein>
    <recommendedName>
        <fullName evidence="3">beta-glucosidase</fullName>
        <ecNumber evidence="3">3.2.1.21</ecNumber>
    </recommendedName>
</protein>
<comment type="similarity">
    <text evidence="1 8">Belongs to the glycosyl hydrolase 1 family.</text>
</comment>
<organism evidence="10 11">
    <name type="scientific">Stichopus japonicus</name>
    <name type="common">Sea cucumber</name>
    <dbReference type="NCBI Taxonomy" id="307972"/>
    <lineage>
        <taxon>Eukaryota</taxon>
        <taxon>Metazoa</taxon>
        <taxon>Echinodermata</taxon>
        <taxon>Eleutherozoa</taxon>
        <taxon>Echinozoa</taxon>
        <taxon>Holothuroidea</taxon>
        <taxon>Aspidochirotacea</taxon>
        <taxon>Aspidochirotida</taxon>
        <taxon>Stichopodidae</taxon>
        <taxon>Apostichopus</taxon>
    </lineage>
</organism>
<evidence type="ECO:0000256" key="1">
    <source>
        <dbReference type="ARBA" id="ARBA00010838"/>
    </source>
</evidence>
<dbReference type="GO" id="GO:0004553">
    <property type="term" value="F:hydrolase activity, hydrolyzing O-glycosyl compounds"/>
    <property type="evidence" value="ECO:0007669"/>
    <property type="project" value="InterPro"/>
</dbReference>
<keyword evidence="6 9" id="KW-0326">Glycosidase</keyword>
<comment type="caution">
    <text evidence="10">The sequence shown here is derived from an EMBL/GenBank/DDBJ whole genome shotgun (WGS) entry which is preliminary data.</text>
</comment>
<dbReference type="InterPro" id="IPR018120">
    <property type="entry name" value="Glyco_hydro_1_AS"/>
</dbReference>
<dbReference type="PROSITE" id="PS00572">
    <property type="entry name" value="GLYCOSYL_HYDROL_F1_1"/>
    <property type="match status" value="1"/>
</dbReference>
<evidence type="ECO:0000313" key="11">
    <source>
        <dbReference type="Proteomes" id="UP000230750"/>
    </source>
</evidence>
<evidence type="ECO:0000256" key="6">
    <source>
        <dbReference type="ARBA" id="ARBA00023295"/>
    </source>
</evidence>
<name>A0A2G8KQ34_STIJA</name>
<dbReference type="PROSITE" id="PS00653">
    <property type="entry name" value="GLYCOSYL_HYDROL_F1_2"/>
    <property type="match status" value="1"/>
</dbReference>
<evidence type="ECO:0000313" key="10">
    <source>
        <dbReference type="EMBL" id="PIK50050.1"/>
    </source>
</evidence>
<dbReference type="FunFam" id="3.20.20.80:FF:000013">
    <property type="entry name" value="lactase-phlorizin hydrolase"/>
    <property type="match status" value="1"/>
</dbReference>
<keyword evidence="5" id="KW-0325">Glycoprotein</keyword>
<evidence type="ECO:0000256" key="3">
    <source>
        <dbReference type="ARBA" id="ARBA00012744"/>
    </source>
</evidence>
<keyword evidence="11" id="KW-1185">Reference proteome</keyword>
<dbReference type="PANTHER" id="PTHR10353">
    <property type="entry name" value="GLYCOSYL HYDROLASE"/>
    <property type="match status" value="1"/>
</dbReference>
<accession>A0A2G8KQ34</accession>
<evidence type="ECO:0000256" key="2">
    <source>
        <dbReference type="ARBA" id="ARBA00011738"/>
    </source>
</evidence>
<sequence length="524" mass="59521">MSAPLSCAIGNLQGLWKSLETYDGLNTIMAKDIGKEKFVYEQFQDPERDAFISGTFPSDFAWGCATAAYQIEGGHDADGKGEGSWDAFCRIPDKILNGHTGDVACDSYHKIDDDVKLLKDLGVSHYRLSLSWPRILPSGFVTDVNQAGVSYYHKLLDALAAANIQPMVTIHHFDLPKALDDLGGWHNELMAVYFNQYADFCFKEFGSKVKLWITINEPKVFAVYGYDFGKFPPGWTHVGSGTYRAVSIMLKGHAMAYRTYDMKYRSTQEGQVSIAFNSFWSQPKTDSDADEAAAERFRQFELGGLAHPIFVDGDTPKSVRETIAKKSSQAGLLCSRLPPFTEEERELLKNSADFFALNYYSTRLVSNREVDPQSLLLPDIYADFDAEESFDPSFPRACSEWLYSAPWGFRKLLNWIKKNYGNVKIYITENGFSDEDGPMNLEDEDRIKYYKAHINEMLKARLLDGVDVRGYFAWSLMDNFEWAEGYRERFGLHHVDFNDPQRPRRAKASAKVYAKIVKDNGFPE</sequence>
<dbReference type="STRING" id="307972.A0A2G8KQ34"/>
<dbReference type="OrthoDB" id="65569at2759"/>
<dbReference type="Gene3D" id="3.20.20.80">
    <property type="entry name" value="Glycosidases"/>
    <property type="match status" value="1"/>
</dbReference>
<dbReference type="GO" id="GO:0005975">
    <property type="term" value="P:carbohydrate metabolic process"/>
    <property type="evidence" value="ECO:0007669"/>
    <property type="project" value="InterPro"/>
</dbReference>
<dbReference type="SUPFAM" id="SSF51445">
    <property type="entry name" value="(Trans)glycosidases"/>
    <property type="match status" value="1"/>
</dbReference>
<proteinExistence type="inferred from homology"/>
<dbReference type="Proteomes" id="UP000230750">
    <property type="component" value="Unassembled WGS sequence"/>
</dbReference>
<dbReference type="EMBL" id="MRZV01000435">
    <property type="protein sequence ID" value="PIK50050.1"/>
    <property type="molecule type" value="Genomic_DNA"/>
</dbReference>
<dbReference type="Pfam" id="PF00232">
    <property type="entry name" value="Glyco_hydro_1"/>
    <property type="match status" value="1"/>
</dbReference>
<keyword evidence="4 9" id="KW-0378">Hydrolase</keyword>
<evidence type="ECO:0000256" key="8">
    <source>
        <dbReference type="RuleBase" id="RU003690"/>
    </source>
</evidence>
<comment type="subunit">
    <text evidence="2">Homodimer.</text>
</comment>
<dbReference type="PANTHER" id="PTHR10353:SF36">
    <property type="entry name" value="LP05116P"/>
    <property type="match status" value="1"/>
</dbReference>
<dbReference type="InterPro" id="IPR001360">
    <property type="entry name" value="Glyco_hydro_1"/>
</dbReference>